<reference evidence="1 2" key="1">
    <citation type="submission" date="2021-03" db="EMBL/GenBank/DDBJ databases">
        <authorList>
            <person name="Thompson D.W."/>
            <person name="Brown H.M.F."/>
            <person name="Thompson S.D."/>
            <person name="Grose J.H."/>
        </authorList>
    </citation>
    <scope>NUCLEOTIDE SEQUENCE [LARGE SCALE GENOMIC DNA]</scope>
</reference>
<proteinExistence type="predicted"/>
<sequence>MDSLIYATQKISLKGDNTMYIIYSKNGCPKCDVAKNMAKARNIPHRVKMLDVDYTIDEVFEIAGQPIRQMPYIINIGEAGTIRQVGSLEDFMKEVNN</sequence>
<dbReference type="EMBL" id="MW749004">
    <property type="protein sequence ID" value="QYA57261.1"/>
    <property type="molecule type" value="Genomic_DNA"/>
</dbReference>
<organism evidence="1 2">
    <name type="scientific">Hafnia phage vB_HpaM_Zyzzx</name>
    <dbReference type="NCBI Taxonomy" id="2836109"/>
    <lineage>
        <taxon>Viruses</taxon>
        <taxon>Duplodnaviria</taxon>
        <taxon>Heunggongvirae</taxon>
        <taxon>Uroviricota</taxon>
        <taxon>Caudoviricetes</taxon>
        <taxon>Andersonviridae</taxon>
        <taxon>Andersonviridae incertae sedis</taxon>
        <taxon>Daniellevirus</taxon>
        <taxon>Daniellevirus Zyzzx</taxon>
    </lineage>
</organism>
<keyword evidence="2" id="KW-1185">Reference proteome</keyword>
<evidence type="ECO:0000313" key="1">
    <source>
        <dbReference type="EMBL" id="QYA57261.1"/>
    </source>
</evidence>
<dbReference type="Proteomes" id="UP000827415">
    <property type="component" value="Segment"/>
</dbReference>
<evidence type="ECO:0000313" key="2">
    <source>
        <dbReference type="Proteomes" id="UP000827415"/>
    </source>
</evidence>
<accession>A0AAE7W968</accession>
<dbReference type="SUPFAM" id="SSF52833">
    <property type="entry name" value="Thioredoxin-like"/>
    <property type="match status" value="1"/>
</dbReference>
<dbReference type="Gene3D" id="3.40.30.10">
    <property type="entry name" value="Glutaredoxin"/>
    <property type="match status" value="1"/>
</dbReference>
<dbReference type="InterPro" id="IPR036249">
    <property type="entry name" value="Thioredoxin-like_sf"/>
</dbReference>
<name>A0AAE7W968_9CAUD</name>
<gene>
    <name evidence="1" type="ORF">ZYZZX_33</name>
</gene>
<protein>
    <submittedName>
        <fullName evidence="1">Glutaredoxin</fullName>
    </submittedName>
</protein>